<dbReference type="GO" id="GO:0030971">
    <property type="term" value="F:receptor tyrosine kinase binding"/>
    <property type="evidence" value="ECO:0007669"/>
    <property type="project" value="TreeGrafter"/>
</dbReference>
<dbReference type="Ensembl" id="ENSNLET00000047310.1">
    <property type="protein sequence ID" value="ENSNLEP00000039370.1"/>
    <property type="gene ID" value="ENSNLEG00000028333.1"/>
</dbReference>
<evidence type="ECO:0000313" key="4">
    <source>
        <dbReference type="Proteomes" id="UP000001073"/>
    </source>
</evidence>
<dbReference type="SUPFAM" id="SSF55550">
    <property type="entry name" value="SH2 domain"/>
    <property type="match status" value="1"/>
</dbReference>
<dbReference type="STRING" id="61853.ENSNLEP00000039370"/>
<reference evidence="3" key="2">
    <citation type="submission" date="2025-08" db="UniProtKB">
        <authorList>
            <consortium name="Ensembl"/>
        </authorList>
    </citation>
    <scope>IDENTIFICATION</scope>
</reference>
<dbReference type="InterPro" id="IPR051235">
    <property type="entry name" value="CEP152/SHC-Transforming"/>
</dbReference>
<dbReference type="SMART" id="SM00252">
    <property type="entry name" value="SH2"/>
    <property type="match status" value="1"/>
</dbReference>
<dbReference type="Gene3D" id="3.30.505.10">
    <property type="entry name" value="SH2 domain"/>
    <property type="match status" value="1"/>
</dbReference>
<keyword evidence="4" id="KW-1185">Reference proteome</keyword>
<dbReference type="GO" id="GO:0008286">
    <property type="term" value="P:insulin receptor signaling pathway"/>
    <property type="evidence" value="ECO:0007669"/>
    <property type="project" value="TreeGrafter"/>
</dbReference>
<dbReference type="InterPro" id="IPR011993">
    <property type="entry name" value="PH-like_dom_sf"/>
</dbReference>
<protein>
    <recommendedName>
        <fullName evidence="2">SH2 domain-containing protein</fullName>
    </recommendedName>
</protein>
<dbReference type="EMBL" id="ADFV01061745">
    <property type="status" value="NOT_ANNOTATED_CDS"/>
    <property type="molecule type" value="Genomic_DNA"/>
</dbReference>
<dbReference type="InterPro" id="IPR000980">
    <property type="entry name" value="SH2"/>
</dbReference>
<evidence type="ECO:0000259" key="2">
    <source>
        <dbReference type="SMART" id="SM00252"/>
    </source>
</evidence>
<sequence>MVVRPLYPGKLAGRPILTVSTSSLNLMAADCKQDTAEDVAYVAKDPVNQRACHILDTIGQAFELCFKQYLTNTPQLITPMTGWLYYNDVPGKEPPLGELVDMRLREGVTSEAAWPTPPSVWTSSHLGATLPVGQPAGGDPEVHKQMPPPPPCPAGRELFNDPYVNVQNLDKAQQAEGGAGPPHPAINRSAPRYLFDMKPFKDLQGEPSFHRKLSQGEAEALLQLHGDFLVQESQYVLTGLQSGLPKHLLLVDPEGLVWTKDHCFESRVSHLISYHMDNHWPIISVGSELYLQQPVKWKL</sequence>
<reference evidence="3" key="3">
    <citation type="submission" date="2025-09" db="UniProtKB">
        <authorList>
            <consortium name="Ensembl"/>
        </authorList>
    </citation>
    <scope>IDENTIFICATION</scope>
</reference>
<evidence type="ECO:0000313" key="3">
    <source>
        <dbReference type="Ensembl" id="ENSNLEP00000039370.1"/>
    </source>
</evidence>
<proteinExistence type="predicted"/>
<evidence type="ECO:0000256" key="1">
    <source>
        <dbReference type="ARBA" id="ARBA00022999"/>
    </source>
</evidence>
<dbReference type="AlphaFoldDB" id="A0A2I3H777"/>
<dbReference type="OMA" id="LWSEDCY"/>
<organism evidence="3 4">
    <name type="scientific">Nomascus leucogenys</name>
    <name type="common">Northern white-cheeked gibbon</name>
    <name type="synonym">Hylobates leucogenys</name>
    <dbReference type="NCBI Taxonomy" id="61853"/>
    <lineage>
        <taxon>Eukaryota</taxon>
        <taxon>Metazoa</taxon>
        <taxon>Chordata</taxon>
        <taxon>Craniata</taxon>
        <taxon>Vertebrata</taxon>
        <taxon>Euteleostomi</taxon>
        <taxon>Mammalia</taxon>
        <taxon>Eutheria</taxon>
        <taxon>Euarchontoglires</taxon>
        <taxon>Primates</taxon>
        <taxon>Haplorrhini</taxon>
        <taxon>Catarrhini</taxon>
        <taxon>Hylobatidae</taxon>
        <taxon>Nomascus</taxon>
    </lineage>
</organism>
<reference evidence="3 4" key="1">
    <citation type="submission" date="2012-10" db="EMBL/GenBank/DDBJ databases">
        <authorList>
            <consortium name="Gibbon Genome Sequencing Consortium"/>
        </authorList>
    </citation>
    <scope>NUCLEOTIDE SEQUENCE [LARGE SCALE GENOMIC DNA]</scope>
</reference>
<dbReference type="GO" id="GO:0007173">
    <property type="term" value="P:epidermal growth factor receptor signaling pathway"/>
    <property type="evidence" value="ECO:0007669"/>
    <property type="project" value="TreeGrafter"/>
</dbReference>
<dbReference type="PANTHER" id="PTHR10337">
    <property type="entry name" value="SHC TRANSFORMING PROTEIN"/>
    <property type="match status" value="1"/>
</dbReference>
<name>A0A2I3H777_NOMLE</name>
<dbReference type="GeneTree" id="ENSGT00950000182870"/>
<dbReference type="PANTHER" id="PTHR10337:SF2">
    <property type="entry name" value="SHC-TRANSFORMING PROTEIN 1"/>
    <property type="match status" value="1"/>
</dbReference>
<dbReference type="InterPro" id="IPR036860">
    <property type="entry name" value="SH2_dom_sf"/>
</dbReference>
<dbReference type="Gene3D" id="2.30.29.30">
    <property type="entry name" value="Pleckstrin-homology domain (PH domain)/Phosphotyrosine-binding domain (PTB)"/>
    <property type="match status" value="1"/>
</dbReference>
<feature type="domain" description="SH2" evidence="2">
    <location>
        <begin position="206"/>
        <end position="281"/>
    </location>
</feature>
<dbReference type="GO" id="GO:0005886">
    <property type="term" value="C:plasma membrane"/>
    <property type="evidence" value="ECO:0007669"/>
    <property type="project" value="TreeGrafter"/>
</dbReference>
<dbReference type="InParanoid" id="A0A2I3H777"/>
<accession>A0A2I3H777</accession>
<dbReference type="Proteomes" id="UP000001073">
    <property type="component" value="Chromosome 19"/>
</dbReference>
<dbReference type="EMBL" id="ADFV01061744">
    <property type="status" value="NOT_ANNOTATED_CDS"/>
    <property type="molecule type" value="Genomic_DNA"/>
</dbReference>
<dbReference type="SUPFAM" id="SSF50729">
    <property type="entry name" value="PH domain-like"/>
    <property type="match status" value="1"/>
</dbReference>
<keyword evidence="1" id="KW-0727">SH2 domain</keyword>